<dbReference type="SUPFAM" id="SSF53448">
    <property type="entry name" value="Nucleotide-diphospho-sugar transferases"/>
    <property type="match status" value="1"/>
</dbReference>
<evidence type="ECO:0000259" key="1">
    <source>
        <dbReference type="Pfam" id="PF00535"/>
    </source>
</evidence>
<organism evidence="2 3">
    <name type="scientific">Dissulfuribacter thermophilus</name>
    <dbReference type="NCBI Taxonomy" id="1156395"/>
    <lineage>
        <taxon>Bacteria</taxon>
        <taxon>Pseudomonadati</taxon>
        <taxon>Thermodesulfobacteriota</taxon>
        <taxon>Dissulfuribacteria</taxon>
        <taxon>Dissulfuribacterales</taxon>
        <taxon>Dissulfuribacteraceae</taxon>
        <taxon>Dissulfuribacter</taxon>
    </lineage>
</organism>
<dbReference type="EMBL" id="MAGO01000003">
    <property type="protein sequence ID" value="OCC15885.1"/>
    <property type="molecule type" value="Genomic_DNA"/>
</dbReference>
<feature type="domain" description="Glycosyltransferase 2-like" evidence="1">
    <location>
        <begin position="3"/>
        <end position="162"/>
    </location>
</feature>
<reference evidence="2 3" key="1">
    <citation type="submission" date="2016-06" db="EMBL/GenBank/DDBJ databases">
        <title>Respiratory ammonification of nitrate coupled to the oxidation of elemental sulfur in deep-sea autotrophic thermophilic bacteria.</title>
        <authorList>
            <person name="Slobodkina G.B."/>
            <person name="Mardanov A.V."/>
            <person name="Ravin N.V."/>
            <person name="Frolova A.A."/>
            <person name="Viryasiv M.B."/>
            <person name="Chernyh N.A."/>
            <person name="Bonch-Osmolovskaya E.A."/>
            <person name="Slobodkin A.I."/>
        </authorList>
    </citation>
    <scope>NUCLEOTIDE SEQUENCE [LARGE SCALE GENOMIC DNA]</scope>
    <source>
        <strain evidence="2 3">S69</strain>
    </source>
</reference>
<dbReference type="OrthoDB" id="5291101at2"/>
<dbReference type="PANTHER" id="PTHR43685">
    <property type="entry name" value="GLYCOSYLTRANSFERASE"/>
    <property type="match status" value="1"/>
</dbReference>
<keyword evidence="2" id="KW-0808">Transferase</keyword>
<keyword evidence="3" id="KW-1185">Reference proteome</keyword>
<evidence type="ECO:0000313" key="3">
    <source>
        <dbReference type="Proteomes" id="UP000093080"/>
    </source>
</evidence>
<evidence type="ECO:0000313" key="2">
    <source>
        <dbReference type="EMBL" id="OCC15885.1"/>
    </source>
</evidence>
<sequence>MVSVIIPTYNNGSIINRAIYSALKQVEVPLEIIIVDDGSTDDTEKIVRSSPSSSVRYFFQKNAGPAAARNLGITMAKGEFIAFLDADDEWRPGYLKKVIDQFKKDEKIGLIFTWAILRDNRGNEVIRNYYSPSRNKWHTIFWPNPLQCTSSTVCRKSFLDKVGGFDESLRTREDQDLWIRLKEVSKLVEIPEPLVIVYKRDRSYSTRQSLKQMRSDYFNIIEKAFKRAPDLYAGKEKIIMAEAYRYWGQYYLYMVQIKDARRDLYNSLKYKTSFYTLFCLILSLMPEKILIKIGNYYKKLIKL</sequence>
<protein>
    <submittedName>
        <fullName evidence="2">Putative glycosyl transferase</fullName>
    </submittedName>
</protein>
<dbReference type="AlphaFoldDB" id="A0A1B9F7V0"/>
<dbReference type="InterPro" id="IPR029044">
    <property type="entry name" value="Nucleotide-diphossugar_trans"/>
</dbReference>
<proteinExistence type="predicted"/>
<accession>A0A1B9F7V0</accession>
<dbReference type="InterPro" id="IPR050834">
    <property type="entry name" value="Glycosyltransf_2"/>
</dbReference>
<dbReference type="Proteomes" id="UP000093080">
    <property type="component" value="Unassembled WGS sequence"/>
</dbReference>
<dbReference type="Pfam" id="PF00535">
    <property type="entry name" value="Glycos_transf_2"/>
    <property type="match status" value="1"/>
</dbReference>
<dbReference type="InterPro" id="IPR001173">
    <property type="entry name" value="Glyco_trans_2-like"/>
</dbReference>
<dbReference type="GO" id="GO:0016740">
    <property type="term" value="F:transferase activity"/>
    <property type="evidence" value="ECO:0007669"/>
    <property type="project" value="UniProtKB-KW"/>
</dbReference>
<dbReference type="PANTHER" id="PTHR43685:SF2">
    <property type="entry name" value="GLYCOSYLTRANSFERASE 2-LIKE DOMAIN-CONTAINING PROTEIN"/>
    <property type="match status" value="1"/>
</dbReference>
<dbReference type="Gene3D" id="3.90.550.10">
    <property type="entry name" value="Spore Coat Polysaccharide Biosynthesis Protein SpsA, Chain A"/>
    <property type="match status" value="1"/>
</dbReference>
<gene>
    <name evidence="2" type="ORF">DBT_0810</name>
</gene>
<name>A0A1B9F7V0_9BACT</name>
<dbReference type="RefSeq" id="WP_067616609.1">
    <property type="nucleotide sequence ID" value="NZ_MAGO01000003.1"/>
</dbReference>
<comment type="caution">
    <text evidence="2">The sequence shown here is derived from an EMBL/GenBank/DDBJ whole genome shotgun (WGS) entry which is preliminary data.</text>
</comment>
<dbReference type="STRING" id="1156395.DBT_0810"/>